<dbReference type="eggNOG" id="COG1451">
    <property type="taxonomic scope" value="Bacteria"/>
</dbReference>
<dbReference type="KEGG" id="tki:TKV_c14490"/>
<protein>
    <recommendedName>
        <fullName evidence="1">YgjP-like metallopeptidase domain-containing protein</fullName>
    </recommendedName>
</protein>
<dbReference type="EMBL" id="CP009170">
    <property type="protein sequence ID" value="AIS52618.1"/>
    <property type="molecule type" value="Genomic_DNA"/>
</dbReference>
<gene>
    <name evidence="2" type="ORF">TKV_c14490</name>
</gene>
<dbReference type="InterPro" id="IPR053136">
    <property type="entry name" value="UTP_pyrophosphatase-like"/>
</dbReference>
<sequence length="224" mass="26585">MVDIKIEKIIRSKRKTIALQITDNATLIVKAPFGIDEKTIFDVIQKHSRWIEEKKKEIEARGPKALKKEFVNGEGFLYLGKYYKLYIVDNQEVPLKLEDGFYLSRDFLNKAKEVFIDWYKKEAFKKISERVKWYAQKSNLKYNKINITSAQKRWGSCSSNGNLNFSWRLIMAPISVIDYVVVHELAHLEERNHGKNFWIKVKMLMPDYKKQEDWLKKNGYLLNL</sequence>
<dbReference type="HOGENOM" id="CLU_065947_2_2_9"/>
<keyword evidence="3" id="KW-1185">Reference proteome</keyword>
<dbReference type="RefSeq" id="WP_049685349.1">
    <property type="nucleotide sequence ID" value="NZ_CP009170.1"/>
</dbReference>
<dbReference type="Pfam" id="PF01863">
    <property type="entry name" value="YgjP-like"/>
    <property type="match status" value="1"/>
</dbReference>
<dbReference type="Proteomes" id="UP000029669">
    <property type="component" value="Chromosome"/>
</dbReference>
<evidence type="ECO:0000313" key="3">
    <source>
        <dbReference type="Proteomes" id="UP000029669"/>
    </source>
</evidence>
<dbReference type="AlphaFoldDB" id="A0A097AS34"/>
<dbReference type="PANTHER" id="PTHR30399:SF1">
    <property type="entry name" value="UTP PYROPHOSPHATASE"/>
    <property type="match status" value="1"/>
</dbReference>
<reference evidence="3" key="1">
    <citation type="journal article" date="2015" name="Genome Announc.">
        <title>Whole-Genome Sequences of 80 Environmental and Clinical Isolates of Burkholderia pseudomallei.</title>
        <authorList>
            <person name="Johnson S.L."/>
            <person name="Baker A.L."/>
            <person name="Chain P.S."/>
            <person name="Currie B.J."/>
            <person name="Daligault H.E."/>
            <person name="Davenport K.W."/>
            <person name="Davis C.B."/>
            <person name="Inglis T.J."/>
            <person name="Kaestli M."/>
            <person name="Koren S."/>
            <person name="Mayo M."/>
            <person name="Merritt A.J."/>
            <person name="Price E.P."/>
            <person name="Sarovich D.S."/>
            <person name="Warner J."/>
            <person name="Rosovitz M.J."/>
        </authorList>
    </citation>
    <scope>NUCLEOTIDE SEQUENCE [LARGE SCALE GENOMIC DNA]</scope>
    <source>
        <strain evidence="3">DSM 2030</strain>
    </source>
</reference>
<dbReference type="Gene3D" id="3.30.2010.10">
    <property type="entry name" value="Metalloproteases ('zincins'), catalytic domain"/>
    <property type="match status" value="1"/>
</dbReference>
<name>A0A097AS34_THEKI</name>
<dbReference type="OrthoDB" id="9811177at2"/>
<evidence type="ECO:0000313" key="2">
    <source>
        <dbReference type="EMBL" id="AIS52618.1"/>
    </source>
</evidence>
<dbReference type="PANTHER" id="PTHR30399">
    <property type="entry name" value="UNCHARACTERIZED PROTEIN YGJP"/>
    <property type="match status" value="1"/>
</dbReference>
<dbReference type="InterPro" id="IPR002725">
    <property type="entry name" value="YgjP-like_metallopeptidase"/>
</dbReference>
<dbReference type="STRING" id="2325.TKV_c14490"/>
<organism evidence="2 3">
    <name type="scientific">Thermoanaerobacter kivui</name>
    <name type="common">Acetogenium kivui</name>
    <dbReference type="NCBI Taxonomy" id="2325"/>
    <lineage>
        <taxon>Bacteria</taxon>
        <taxon>Bacillati</taxon>
        <taxon>Bacillota</taxon>
        <taxon>Clostridia</taxon>
        <taxon>Thermoanaerobacterales</taxon>
        <taxon>Thermoanaerobacteraceae</taxon>
        <taxon>Thermoanaerobacter</taxon>
    </lineage>
</organism>
<dbReference type="CDD" id="cd07344">
    <property type="entry name" value="M48_yhfN_like"/>
    <property type="match status" value="1"/>
</dbReference>
<proteinExistence type="predicted"/>
<accession>A0A097AS34</accession>
<evidence type="ECO:0000259" key="1">
    <source>
        <dbReference type="Pfam" id="PF01863"/>
    </source>
</evidence>
<feature type="domain" description="YgjP-like metallopeptidase" evidence="1">
    <location>
        <begin position="15"/>
        <end position="218"/>
    </location>
</feature>